<evidence type="ECO:0000256" key="7">
    <source>
        <dbReference type="SAM" id="Phobius"/>
    </source>
</evidence>
<dbReference type="Gene3D" id="3.40.50.2300">
    <property type="match status" value="1"/>
</dbReference>
<dbReference type="SMART" id="SM00388">
    <property type="entry name" value="HisKA"/>
    <property type="match status" value="1"/>
</dbReference>
<name>A0A5B8YRZ6_9FLAO</name>
<dbReference type="Gene3D" id="2.60.40.2380">
    <property type="match status" value="1"/>
</dbReference>
<dbReference type="PROSITE" id="PS50110">
    <property type="entry name" value="RESPONSE_REGULATORY"/>
    <property type="match status" value="1"/>
</dbReference>
<evidence type="ECO:0000256" key="1">
    <source>
        <dbReference type="ARBA" id="ARBA00000085"/>
    </source>
</evidence>
<feature type="transmembrane region" description="Helical" evidence="7">
    <location>
        <begin position="216"/>
        <end position="233"/>
    </location>
</feature>
<keyword evidence="4" id="KW-0808">Transferase</keyword>
<dbReference type="InterPro" id="IPR036097">
    <property type="entry name" value="HisK_dim/P_sf"/>
</dbReference>
<dbReference type="SMART" id="SM00448">
    <property type="entry name" value="REC"/>
    <property type="match status" value="1"/>
</dbReference>
<keyword evidence="3 6" id="KW-0597">Phosphoprotein</keyword>
<proteinExistence type="predicted"/>
<dbReference type="InterPro" id="IPR036890">
    <property type="entry name" value="HATPase_C_sf"/>
</dbReference>
<dbReference type="InterPro" id="IPR005467">
    <property type="entry name" value="His_kinase_dom"/>
</dbReference>
<organism evidence="10 11">
    <name type="scientific">Antarcticibacterium arcticum</name>
    <dbReference type="NCBI Taxonomy" id="2585771"/>
    <lineage>
        <taxon>Bacteria</taxon>
        <taxon>Pseudomonadati</taxon>
        <taxon>Bacteroidota</taxon>
        <taxon>Flavobacteriia</taxon>
        <taxon>Flavobacteriales</taxon>
        <taxon>Flavobacteriaceae</taxon>
        <taxon>Antarcticibacterium</taxon>
    </lineage>
</organism>
<dbReference type="InterPro" id="IPR011623">
    <property type="entry name" value="7TMR_DISM_rcpt_extracell_dom1"/>
</dbReference>
<evidence type="ECO:0000259" key="9">
    <source>
        <dbReference type="PROSITE" id="PS50110"/>
    </source>
</evidence>
<evidence type="ECO:0000256" key="4">
    <source>
        <dbReference type="ARBA" id="ARBA00022679"/>
    </source>
</evidence>
<dbReference type="KEGG" id="anp:FK178_15200"/>
<dbReference type="SUPFAM" id="SSF52172">
    <property type="entry name" value="CheY-like"/>
    <property type="match status" value="1"/>
</dbReference>
<evidence type="ECO:0000259" key="8">
    <source>
        <dbReference type="PROSITE" id="PS50109"/>
    </source>
</evidence>
<dbReference type="Pfam" id="PF00512">
    <property type="entry name" value="HisKA"/>
    <property type="match status" value="1"/>
</dbReference>
<dbReference type="InterPro" id="IPR004358">
    <property type="entry name" value="Sig_transdc_His_kin-like_C"/>
</dbReference>
<dbReference type="Pfam" id="PF07696">
    <property type="entry name" value="7TMR-DISMED2"/>
    <property type="match status" value="1"/>
</dbReference>
<evidence type="ECO:0000256" key="5">
    <source>
        <dbReference type="ARBA" id="ARBA00022777"/>
    </source>
</evidence>
<keyword evidence="5" id="KW-0418">Kinase</keyword>
<comment type="catalytic activity">
    <reaction evidence="1">
        <text>ATP + protein L-histidine = ADP + protein N-phospho-L-histidine.</text>
        <dbReference type="EC" id="2.7.13.3"/>
    </reaction>
</comment>
<feature type="modified residue" description="4-aspartylphosphate" evidence="6">
    <location>
        <position position="716"/>
    </location>
</feature>
<dbReference type="AlphaFoldDB" id="A0A5B8YRZ6"/>
<evidence type="ECO:0000256" key="2">
    <source>
        <dbReference type="ARBA" id="ARBA00012438"/>
    </source>
</evidence>
<dbReference type="InterPro" id="IPR011622">
    <property type="entry name" value="7TMR_DISM_rcpt_extracell_dom2"/>
</dbReference>
<keyword evidence="7" id="KW-0472">Membrane</keyword>
<dbReference type="Pfam" id="PF07695">
    <property type="entry name" value="7TMR-DISM_7TM"/>
    <property type="match status" value="1"/>
</dbReference>
<dbReference type="PANTHER" id="PTHR43047">
    <property type="entry name" value="TWO-COMPONENT HISTIDINE PROTEIN KINASE"/>
    <property type="match status" value="1"/>
</dbReference>
<evidence type="ECO:0000256" key="6">
    <source>
        <dbReference type="PROSITE-ProRule" id="PRU00169"/>
    </source>
</evidence>
<feature type="domain" description="Histidine kinase" evidence="8">
    <location>
        <begin position="424"/>
        <end position="644"/>
    </location>
</feature>
<keyword evidence="11" id="KW-1185">Reference proteome</keyword>
<dbReference type="PROSITE" id="PS50109">
    <property type="entry name" value="HIS_KIN"/>
    <property type="match status" value="1"/>
</dbReference>
<dbReference type="SUPFAM" id="SSF55874">
    <property type="entry name" value="ATPase domain of HSP90 chaperone/DNA topoisomerase II/histidine kinase"/>
    <property type="match status" value="1"/>
</dbReference>
<dbReference type="InterPro" id="IPR003661">
    <property type="entry name" value="HisK_dim/P_dom"/>
</dbReference>
<dbReference type="Proteomes" id="UP000321954">
    <property type="component" value="Chromosome"/>
</dbReference>
<keyword evidence="7" id="KW-0812">Transmembrane</keyword>
<feature type="domain" description="Response regulatory" evidence="9">
    <location>
        <begin position="666"/>
        <end position="786"/>
    </location>
</feature>
<dbReference type="FunFam" id="3.30.565.10:FF:000010">
    <property type="entry name" value="Sensor histidine kinase RcsC"/>
    <property type="match status" value="1"/>
</dbReference>
<evidence type="ECO:0000313" key="11">
    <source>
        <dbReference type="Proteomes" id="UP000321954"/>
    </source>
</evidence>
<feature type="transmembrane region" description="Helical" evidence="7">
    <location>
        <begin position="312"/>
        <end position="332"/>
    </location>
</feature>
<dbReference type="CDD" id="cd00082">
    <property type="entry name" value="HisKA"/>
    <property type="match status" value="1"/>
</dbReference>
<dbReference type="SUPFAM" id="SSF47384">
    <property type="entry name" value="Homodimeric domain of signal transducing histidine kinase"/>
    <property type="match status" value="1"/>
</dbReference>
<dbReference type="EMBL" id="CP042476">
    <property type="protein sequence ID" value="QED38979.1"/>
    <property type="molecule type" value="Genomic_DNA"/>
</dbReference>
<protein>
    <recommendedName>
        <fullName evidence="2">histidine kinase</fullName>
        <ecNumber evidence="2">2.7.13.3</ecNumber>
    </recommendedName>
</protein>
<accession>A0A5B8YRZ6</accession>
<dbReference type="SMART" id="SM00387">
    <property type="entry name" value="HATPase_c"/>
    <property type="match status" value="1"/>
</dbReference>
<evidence type="ECO:0000313" key="10">
    <source>
        <dbReference type="EMBL" id="QED38979.1"/>
    </source>
</evidence>
<reference evidence="10 11" key="1">
    <citation type="submission" date="2019-08" db="EMBL/GenBank/DDBJ databases">
        <title>Antarcticibacterium arcticum sp. nov., a bacterium isolated from marine sediment of the Canadian Beaufort Sea.</title>
        <authorList>
            <person name="Lee Y.M."/>
            <person name="Baek K."/>
            <person name="Lee D.-H."/>
            <person name="Shin S.C."/>
            <person name="Jin Y.K."/>
            <person name="Park Y."/>
        </authorList>
    </citation>
    <scope>NUCLEOTIDE SEQUENCE [LARGE SCALE GENOMIC DNA]</scope>
    <source>
        <strain evidence="10 11">PAMC 28998</strain>
    </source>
</reference>
<dbReference type="InterPro" id="IPR011006">
    <property type="entry name" value="CheY-like_superfamily"/>
</dbReference>
<evidence type="ECO:0000256" key="3">
    <source>
        <dbReference type="ARBA" id="ARBA00022553"/>
    </source>
</evidence>
<feature type="transmembrane region" description="Helical" evidence="7">
    <location>
        <begin position="188"/>
        <end position="209"/>
    </location>
</feature>
<dbReference type="InterPro" id="IPR003594">
    <property type="entry name" value="HATPase_dom"/>
</dbReference>
<dbReference type="InterPro" id="IPR001789">
    <property type="entry name" value="Sig_transdc_resp-reg_receiver"/>
</dbReference>
<dbReference type="Gene3D" id="3.30.565.10">
    <property type="entry name" value="Histidine kinase-like ATPase, C-terminal domain"/>
    <property type="match status" value="1"/>
</dbReference>
<dbReference type="EC" id="2.7.13.3" evidence="2"/>
<dbReference type="PRINTS" id="PR00344">
    <property type="entry name" value="BCTRLSENSOR"/>
</dbReference>
<dbReference type="CDD" id="cd17546">
    <property type="entry name" value="REC_hyHK_CKI1_RcsC-like"/>
    <property type="match status" value="1"/>
</dbReference>
<dbReference type="Gene3D" id="1.10.287.130">
    <property type="match status" value="1"/>
</dbReference>
<feature type="transmembrane region" description="Helical" evidence="7">
    <location>
        <begin position="284"/>
        <end position="306"/>
    </location>
</feature>
<dbReference type="Pfam" id="PF02518">
    <property type="entry name" value="HATPase_c"/>
    <property type="match status" value="1"/>
</dbReference>
<feature type="transmembrane region" description="Helical" evidence="7">
    <location>
        <begin position="253"/>
        <end position="272"/>
    </location>
</feature>
<dbReference type="Pfam" id="PF00072">
    <property type="entry name" value="Response_reg"/>
    <property type="match status" value="1"/>
</dbReference>
<keyword evidence="7" id="KW-1133">Transmembrane helix</keyword>
<sequence>MPPIFGSLCFLLLFIWEAGANDLPPYPAAPLSRVVSLHEYALYANAGKDRYSLDEIRNNSAGLEFMQLDSENVNIGFTSDYYWVKFSIKNTTQKELTYYLETGRPITDRVDLYSVSPTGKIEAQKSGDKMPFNERSFDHRKTIFELQVPPEETLEIFIHYENDGEVLNLPLLLHNATSLLKITYKEQMVFGIFYGILLIAAIIYLFFFFALGERSFLFYSMYVCLVGLLQLSLDGYFYQYLSPGGGRLSNHAVVLFAILSGGFLGKYSEVYLNIGQSTRIMPRVFNAIYIGLSLLLIGIILSPALLEISYPAVNLFGLAVLGAIVASVIILVSRKITVDKFFITGIFFLILGFVIFILNNLSVIPNTFLTQNSAKLGTGLEIIFLSLSMANRIKKLKTEKQELQNLALIRLQEMNELKSYFLSNLSHELRTPLNAIMGLADAMANESNEQKVRDTSFVIKASSIRLLNLINDIQDFSKIEKGELKLEIEPFKPMEIMEQLRLSYRNQAEEKGLSFKFQSNSPTPGYVLGDANRFAQIVNNLLDNAVKFTPEGSIVVTLETLENNGTIDFILHVTDTGIGIPPKKMDTIFESLSQESINNTRKYGGLGLGLFIIKVLVDMQQGEINIQSKQGQGTTCTLKLSFPRAPESPGIPKNPEVNKYDLEGTNILVAEDDPVNQMVLKMIFSKWKGTRVTIANNGAEALEKLQEQSFDLILMDLQMPVMDGYEACIGIRKGDAGPDNKNIPIMAVTADVMESTKQRVKEIGMNDYLAKPVNKDKLYYKITGLRQEIPVIQREPGRE</sequence>
<dbReference type="GO" id="GO:0000155">
    <property type="term" value="F:phosphorelay sensor kinase activity"/>
    <property type="evidence" value="ECO:0007669"/>
    <property type="project" value="InterPro"/>
</dbReference>
<feature type="transmembrane region" description="Helical" evidence="7">
    <location>
        <begin position="341"/>
        <end position="361"/>
    </location>
</feature>
<dbReference type="OrthoDB" id="9816309at2"/>
<gene>
    <name evidence="10" type="ORF">FK178_15200</name>
</gene>